<dbReference type="InterPro" id="IPR003142">
    <property type="entry name" value="BPL_C"/>
</dbReference>
<evidence type="ECO:0000259" key="7">
    <source>
        <dbReference type="PROSITE" id="PS51733"/>
    </source>
</evidence>
<comment type="caution">
    <text evidence="8">The sequence shown here is derived from an EMBL/GenBank/DDBJ whole genome shotgun (WGS) entry which is preliminary data.</text>
</comment>
<dbReference type="Pfam" id="PF03099">
    <property type="entry name" value="BPL_LplA_LipB"/>
    <property type="match status" value="1"/>
</dbReference>
<protein>
    <recommendedName>
        <fullName evidence="5">biotin--[biotin carboxyl-carrier protein] ligase</fullName>
        <ecNumber evidence="5">6.3.4.15</ecNumber>
    </recommendedName>
</protein>
<evidence type="ECO:0000313" key="9">
    <source>
        <dbReference type="Proteomes" id="UP001161409"/>
    </source>
</evidence>
<organism evidence="8 9">
    <name type="scientific">Sneathiella chinensis</name>
    <dbReference type="NCBI Taxonomy" id="349750"/>
    <lineage>
        <taxon>Bacteria</taxon>
        <taxon>Pseudomonadati</taxon>
        <taxon>Pseudomonadota</taxon>
        <taxon>Alphaproteobacteria</taxon>
        <taxon>Sneathiellales</taxon>
        <taxon>Sneathiellaceae</taxon>
        <taxon>Sneathiella</taxon>
    </lineage>
</organism>
<dbReference type="Pfam" id="PF02237">
    <property type="entry name" value="BPL_C"/>
    <property type="match status" value="1"/>
</dbReference>
<accession>A0ABQ5U6Z0</accession>
<dbReference type="CDD" id="cd16442">
    <property type="entry name" value="BPL"/>
    <property type="match status" value="1"/>
</dbReference>
<name>A0ABQ5U6Z0_9PROT</name>
<evidence type="ECO:0000256" key="2">
    <source>
        <dbReference type="ARBA" id="ARBA00022741"/>
    </source>
</evidence>
<evidence type="ECO:0000256" key="4">
    <source>
        <dbReference type="ARBA" id="ARBA00023267"/>
    </source>
</evidence>
<evidence type="ECO:0000256" key="6">
    <source>
        <dbReference type="ARBA" id="ARBA00047846"/>
    </source>
</evidence>
<keyword evidence="9" id="KW-1185">Reference proteome</keyword>
<dbReference type="Proteomes" id="UP001161409">
    <property type="component" value="Unassembled WGS sequence"/>
</dbReference>
<evidence type="ECO:0000256" key="1">
    <source>
        <dbReference type="ARBA" id="ARBA00022598"/>
    </source>
</evidence>
<dbReference type="InterPro" id="IPR004408">
    <property type="entry name" value="Biotin_CoA_COase_ligase"/>
</dbReference>
<dbReference type="InterPro" id="IPR004143">
    <property type="entry name" value="BPL_LPL_catalytic"/>
</dbReference>
<dbReference type="GO" id="GO:0016874">
    <property type="term" value="F:ligase activity"/>
    <property type="evidence" value="ECO:0007669"/>
    <property type="project" value="UniProtKB-KW"/>
</dbReference>
<comment type="catalytic activity">
    <reaction evidence="6">
        <text>biotin + L-lysyl-[protein] + ATP = N(6)-biotinyl-L-lysyl-[protein] + AMP + diphosphate + H(+)</text>
        <dbReference type="Rhea" id="RHEA:11756"/>
        <dbReference type="Rhea" id="RHEA-COMP:9752"/>
        <dbReference type="Rhea" id="RHEA-COMP:10505"/>
        <dbReference type="ChEBI" id="CHEBI:15378"/>
        <dbReference type="ChEBI" id="CHEBI:29969"/>
        <dbReference type="ChEBI" id="CHEBI:30616"/>
        <dbReference type="ChEBI" id="CHEBI:33019"/>
        <dbReference type="ChEBI" id="CHEBI:57586"/>
        <dbReference type="ChEBI" id="CHEBI:83144"/>
        <dbReference type="ChEBI" id="CHEBI:456215"/>
        <dbReference type="EC" id="6.3.4.15"/>
    </reaction>
</comment>
<dbReference type="InterPro" id="IPR045864">
    <property type="entry name" value="aa-tRNA-synth_II/BPL/LPL"/>
</dbReference>
<dbReference type="RefSeq" id="WP_169561239.1">
    <property type="nucleotide sequence ID" value="NZ_BSNF01000008.1"/>
</dbReference>
<feature type="domain" description="BPL/LPL catalytic" evidence="7">
    <location>
        <begin position="6"/>
        <end position="191"/>
    </location>
</feature>
<reference evidence="8" key="2">
    <citation type="submission" date="2023-01" db="EMBL/GenBank/DDBJ databases">
        <title>Draft genome sequence of Sneathiella chinensis strain NBRC 103408.</title>
        <authorList>
            <person name="Sun Q."/>
            <person name="Mori K."/>
        </authorList>
    </citation>
    <scope>NUCLEOTIDE SEQUENCE</scope>
    <source>
        <strain evidence="8">NBRC 103408</strain>
    </source>
</reference>
<dbReference type="SUPFAM" id="SSF55681">
    <property type="entry name" value="Class II aaRS and biotin synthetases"/>
    <property type="match status" value="1"/>
</dbReference>
<dbReference type="NCBIfam" id="TIGR00121">
    <property type="entry name" value="birA_ligase"/>
    <property type="match status" value="1"/>
</dbReference>
<keyword evidence="2" id="KW-0547">Nucleotide-binding</keyword>
<sequence length="259" mass="27812">MTEKHGGGLSLPPFYTLSAFETIGSTNDEAKRLADSGTPEGQLIWSRIQTSGVGRRGRNWASPSGNLYCSILLRPECNATEGAKLSFAVAVALYQAFTDLLPNPDTIALKWPNDVLIRGQKSAGILLESKSGPDGMLEWLVIGTGVNVTSFPEKTDGLPATSLAREGANTTAEAVLENYAACLLALYKQWKSTGFDAIRKEWMRHATGIGNPITVRLADRELPGIFEGLDETGALILAEENGTKKLITAGEVFFNTPVP</sequence>
<proteinExistence type="predicted"/>
<dbReference type="SUPFAM" id="SSF50037">
    <property type="entry name" value="C-terminal domain of transcriptional repressors"/>
    <property type="match status" value="1"/>
</dbReference>
<evidence type="ECO:0000256" key="5">
    <source>
        <dbReference type="ARBA" id="ARBA00024227"/>
    </source>
</evidence>
<dbReference type="EMBL" id="BSNF01000008">
    <property type="protein sequence ID" value="GLQ07176.1"/>
    <property type="molecule type" value="Genomic_DNA"/>
</dbReference>
<dbReference type="InterPro" id="IPR008988">
    <property type="entry name" value="Transcriptional_repressor_C"/>
</dbReference>
<evidence type="ECO:0000313" key="8">
    <source>
        <dbReference type="EMBL" id="GLQ07176.1"/>
    </source>
</evidence>
<reference evidence="8" key="1">
    <citation type="journal article" date="2014" name="Int. J. Syst. Evol. Microbiol.">
        <title>Complete genome of a new Firmicutes species belonging to the dominant human colonic microbiota ('Ruminococcus bicirculans') reveals two chromosomes and a selective capacity to utilize plant glucans.</title>
        <authorList>
            <consortium name="NISC Comparative Sequencing Program"/>
            <person name="Wegmann U."/>
            <person name="Louis P."/>
            <person name="Goesmann A."/>
            <person name="Henrissat B."/>
            <person name="Duncan S.H."/>
            <person name="Flint H.J."/>
        </authorList>
    </citation>
    <scope>NUCLEOTIDE SEQUENCE</scope>
    <source>
        <strain evidence="8">NBRC 103408</strain>
    </source>
</reference>
<dbReference type="PROSITE" id="PS51733">
    <property type="entry name" value="BPL_LPL_CATALYTIC"/>
    <property type="match status" value="1"/>
</dbReference>
<dbReference type="Gene3D" id="2.30.30.100">
    <property type="match status" value="1"/>
</dbReference>
<keyword evidence="3" id="KW-0067">ATP-binding</keyword>
<gene>
    <name evidence="8" type="ORF">GCM10007924_23970</name>
</gene>
<dbReference type="PANTHER" id="PTHR12835:SF5">
    <property type="entry name" value="BIOTIN--PROTEIN LIGASE"/>
    <property type="match status" value="1"/>
</dbReference>
<dbReference type="PANTHER" id="PTHR12835">
    <property type="entry name" value="BIOTIN PROTEIN LIGASE"/>
    <property type="match status" value="1"/>
</dbReference>
<keyword evidence="4" id="KW-0092">Biotin</keyword>
<dbReference type="EC" id="6.3.4.15" evidence="5"/>
<dbReference type="Gene3D" id="3.30.930.10">
    <property type="entry name" value="Bira Bifunctional Protein, Domain 2"/>
    <property type="match status" value="1"/>
</dbReference>
<keyword evidence="1 8" id="KW-0436">Ligase</keyword>
<evidence type="ECO:0000256" key="3">
    <source>
        <dbReference type="ARBA" id="ARBA00022840"/>
    </source>
</evidence>